<protein>
    <recommendedName>
        <fullName evidence="1">Phosphatidylglycerophosphatase A</fullName>
        <ecNumber evidence="1">3.1.3.27</ecNumber>
    </recommendedName>
    <alternativeName>
        <fullName evidence="1">Phosphatidylglycerolphosphate phosphatase A</fullName>
    </alternativeName>
</protein>
<dbReference type="PANTHER" id="PTHR36305:SF1">
    <property type="entry name" value="PHOSPHATIDYLGLYCEROPHOSPHATASE A"/>
    <property type="match status" value="1"/>
</dbReference>
<dbReference type="PIRSF" id="PIRSF006162">
    <property type="entry name" value="PgpA"/>
    <property type="match status" value="1"/>
</dbReference>
<evidence type="ECO:0000313" key="4">
    <source>
        <dbReference type="EMBL" id="TLS67987.1"/>
    </source>
</evidence>
<dbReference type="AlphaFoldDB" id="A0A5R9GUX2"/>
<dbReference type="EC" id="3.1.3.27" evidence="1"/>
<evidence type="ECO:0000259" key="3">
    <source>
        <dbReference type="Pfam" id="PF04608"/>
    </source>
</evidence>
<feature type="transmembrane region" description="Helical" evidence="2">
    <location>
        <begin position="90"/>
        <end position="114"/>
    </location>
</feature>
<reference evidence="4 5" key="1">
    <citation type="journal article" date="2019" name="Appl. Environ. Microbiol.">
        <title>Environmental Evidence and Genomic Insight of Iron-oxidizing Bacteria Preference Towards More Corrosion Resistant Stainless Steel at Higher Salinities.</title>
        <authorList>
            <person name="Garrison C.E."/>
            <person name="Price K.A."/>
            <person name="Field E.K."/>
        </authorList>
    </citation>
    <scope>NUCLEOTIDE SEQUENCE [LARGE SCALE GENOMIC DNA]</scope>
    <source>
        <strain evidence="4 5">P3</strain>
    </source>
</reference>
<dbReference type="CDD" id="cd06971">
    <property type="entry name" value="PgpA"/>
    <property type="match status" value="1"/>
</dbReference>
<dbReference type="RefSeq" id="WP_138238883.1">
    <property type="nucleotide sequence ID" value="NZ_VBRY01000004.1"/>
</dbReference>
<keyword evidence="1" id="KW-1208">Phospholipid metabolism</keyword>
<keyword evidence="1" id="KW-0378">Hydrolase</keyword>
<dbReference type="InterPro" id="IPR036681">
    <property type="entry name" value="PgpA-like_sf"/>
</dbReference>
<sequence length="165" mass="17643">MITLVKSYGFSGWIAAGFGSGWLPKAPGTWGSLAALPPAWLLLDWFGVAGLFWAAILILGLGCGVCAIVLPQLEDQDPGWIVIDEWAGQWLCIAMVAAITGISWVILLPSFIAFRLFDIFKPWPVSWAERVGPAWWSIMADDMVAGALGGGLLFVAAYFAGVGGR</sequence>
<evidence type="ECO:0000256" key="2">
    <source>
        <dbReference type="SAM" id="Phobius"/>
    </source>
</evidence>
<evidence type="ECO:0000313" key="5">
    <source>
        <dbReference type="Proteomes" id="UP000306585"/>
    </source>
</evidence>
<comment type="subcellular location">
    <subcellularLocation>
        <location evidence="1">Cell inner membrane</location>
        <topology evidence="1">Multi-pass membrane protein</topology>
    </subcellularLocation>
</comment>
<dbReference type="Proteomes" id="UP000306585">
    <property type="component" value="Unassembled WGS sequence"/>
</dbReference>
<dbReference type="GO" id="GO:0009395">
    <property type="term" value="P:phospholipid catabolic process"/>
    <property type="evidence" value="ECO:0007669"/>
    <property type="project" value="UniProtKB-KW"/>
</dbReference>
<proteinExistence type="predicted"/>
<name>A0A5R9GUX2_9PROT</name>
<organism evidence="4 5">
    <name type="scientific">Mariprofundus erugo</name>
    <dbReference type="NCBI Taxonomy" id="2528639"/>
    <lineage>
        <taxon>Bacteria</taxon>
        <taxon>Pseudomonadati</taxon>
        <taxon>Pseudomonadota</taxon>
        <taxon>Candidatius Mariprofundia</taxon>
        <taxon>Mariprofundales</taxon>
        <taxon>Mariprofundaceae</taxon>
        <taxon>Mariprofundus</taxon>
    </lineage>
</organism>
<dbReference type="UniPathway" id="UPA00084">
    <property type="reaction ID" value="UER00504"/>
</dbReference>
<feature type="transmembrane region" description="Helical" evidence="2">
    <location>
        <begin position="134"/>
        <end position="160"/>
    </location>
</feature>
<dbReference type="GO" id="GO:0008962">
    <property type="term" value="F:phosphatidylglycerophosphatase activity"/>
    <property type="evidence" value="ECO:0007669"/>
    <property type="project" value="UniProtKB-EC"/>
</dbReference>
<dbReference type="InterPro" id="IPR007686">
    <property type="entry name" value="YutG/PgpA"/>
</dbReference>
<dbReference type="GO" id="GO:0006655">
    <property type="term" value="P:phosphatidylglycerol biosynthetic process"/>
    <property type="evidence" value="ECO:0007669"/>
    <property type="project" value="UniProtKB-UniPathway"/>
</dbReference>
<comment type="pathway">
    <text evidence="1">Phospholipid metabolism; phosphatidylglycerol biosynthesis; phosphatidylglycerol from CDP-diacylglycerol: step 2/2.</text>
</comment>
<keyword evidence="1" id="KW-0460">Magnesium</keyword>
<accession>A0A5R9GUX2</accession>
<dbReference type="GO" id="GO:0005886">
    <property type="term" value="C:plasma membrane"/>
    <property type="evidence" value="ECO:0007669"/>
    <property type="project" value="UniProtKB-SubCell"/>
</dbReference>
<evidence type="ECO:0000256" key="1">
    <source>
        <dbReference type="PIRNR" id="PIRNR006162"/>
    </source>
</evidence>
<dbReference type="SUPFAM" id="SSF101307">
    <property type="entry name" value="YutG-like"/>
    <property type="match status" value="1"/>
</dbReference>
<dbReference type="EMBL" id="VBRY01000004">
    <property type="protein sequence ID" value="TLS67987.1"/>
    <property type="molecule type" value="Genomic_DNA"/>
</dbReference>
<keyword evidence="1 2" id="KW-0812">Transmembrane</keyword>
<feature type="transmembrane region" description="Helical" evidence="2">
    <location>
        <begin position="45"/>
        <end position="70"/>
    </location>
</feature>
<comment type="catalytic activity">
    <reaction evidence="1">
        <text>a 1,2-diacyl-sn-glycero-3-phospho-(1'-sn-glycero-3'-phosphate) + H2O = a 1,2-diacyl-sn-glycero-3-phospho-(1'-sn-glycerol) + phosphate</text>
        <dbReference type="Rhea" id="RHEA:33751"/>
        <dbReference type="ChEBI" id="CHEBI:15377"/>
        <dbReference type="ChEBI" id="CHEBI:43474"/>
        <dbReference type="ChEBI" id="CHEBI:60110"/>
        <dbReference type="ChEBI" id="CHEBI:64716"/>
        <dbReference type="EC" id="3.1.3.27"/>
    </reaction>
</comment>
<keyword evidence="1" id="KW-0595">Phospholipid degradation</keyword>
<keyword evidence="1" id="KW-0443">Lipid metabolism</keyword>
<keyword evidence="1" id="KW-0479">Metal-binding</keyword>
<feature type="domain" description="YutG/PgpA" evidence="3">
    <location>
        <begin position="13"/>
        <end position="156"/>
    </location>
</feature>
<comment type="caution">
    <text evidence="4">The sequence shown here is derived from an EMBL/GenBank/DDBJ whole genome shotgun (WGS) entry which is preliminary data.</text>
</comment>
<keyword evidence="1 2" id="KW-0472">Membrane</keyword>
<keyword evidence="1" id="KW-1003">Cell membrane</keyword>
<dbReference type="InterPro" id="IPR026037">
    <property type="entry name" value="PgpA"/>
</dbReference>
<keyword evidence="5" id="KW-1185">Reference proteome</keyword>
<comment type="cofactor">
    <cofactor evidence="1">
        <name>Mg(2+)</name>
        <dbReference type="ChEBI" id="CHEBI:18420"/>
    </cofactor>
</comment>
<dbReference type="Pfam" id="PF04608">
    <property type="entry name" value="PgpA"/>
    <property type="match status" value="1"/>
</dbReference>
<dbReference type="GO" id="GO:0046872">
    <property type="term" value="F:metal ion binding"/>
    <property type="evidence" value="ECO:0007669"/>
    <property type="project" value="UniProtKB-KW"/>
</dbReference>
<dbReference type="PANTHER" id="PTHR36305">
    <property type="entry name" value="PHOSPHATIDYLGLYCEROPHOSPHATASE A"/>
    <property type="match status" value="1"/>
</dbReference>
<comment type="function">
    <text evidence="1">Lipid phosphatase which dephosphorylates phosphatidylglycerophosphate (PGP) to phosphatidylglycerol (PG).</text>
</comment>
<gene>
    <name evidence="4" type="ORF">FEF65_05965</name>
</gene>
<keyword evidence="1" id="KW-0442">Lipid degradation</keyword>
<keyword evidence="2" id="KW-1133">Transmembrane helix</keyword>
<keyword evidence="1" id="KW-0997">Cell inner membrane</keyword>